<proteinExistence type="inferred from homology"/>
<dbReference type="Pfam" id="PF00534">
    <property type="entry name" value="Glycos_transf_1"/>
    <property type="match status" value="1"/>
</dbReference>
<evidence type="ECO:0000256" key="5">
    <source>
        <dbReference type="ARBA" id="ARBA00022679"/>
    </source>
</evidence>
<dbReference type="GO" id="GO:0006006">
    <property type="term" value="P:glucose metabolic process"/>
    <property type="evidence" value="ECO:0007669"/>
    <property type="project" value="UniProtKB-KW"/>
</dbReference>
<keyword evidence="10" id="KW-1185">Reference proteome</keyword>
<dbReference type="PANTHER" id="PTHR47779:SF1">
    <property type="entry name" value="SYNTHASE (CCG-9), PUTATIVE (AFU_ORTHOLOGUE AFUA_3G12100)-RELATED"/>
    <property type="match status" value="1"/>
</dbReference>
<dbReference type="GeneID" id="33554901"/>
<comment type="similarity">
    <text evidence="1">Belongs to the glycosyltransferase group 1 family. Glycosyltransferase 4 subfamily.</text>
</comment>
<gene>
    <name evidence="9" type="ORF">BD324DRAFT_574927</name>
</gene>
<dbReference type="GO" id="GO:0016757">
    <property type="term" value="F:glycosyltransferase activity"/>
    <property type="evidence" value="ECO:0007669"/>
    <property type="project" value="UniProtKB-KW"/>
</dbReference>
<dbReference type="OrthoDB" id="937291at2759"/>
<dbReference type="Pfam" id="PF21269">
    <property type="entry name" value="TreT_GT1"/>
    <property type="match status" value="1"/>
</dbReference>
<dbReference type="PANTHER" id="PTHR47779">
    <property type="entry name" value="SYNTHASE (CCG-9), PUTATIVE (AFU_ORTHOLOGUE AFUA_3G12100)-RELATED"/>
    <property type="match status" value="1"/>
</dbReference>
<keyword evidence="6" id="KW-0119">Carbohydrate metabolism</keyword>
<dbReference type="InterPro" id="IPR052078">
    <property type="entry name" value="Trehalose_Metab_GTase"/>
</dbReference>
<comment type="subunit">
    <text evidence="2">Homodimer.</text>
</comment>
<dbReference type="InterPro" id="IPR049438">
    <property type="entry name" value="TreT_GT1"/>
</dbReference>
<feature type="domain" description="Glycosyl transferase family 1" evidence="7">
    <location>
        <begin position="452"/>
        <end position="625"/>
    </location>
</feature>
<dbReference type="SUPFAM" id="SSF53756">
    <property type="entry name" value="UDP-Glycosyltransferase/glycogen phosphorylase"/>
    <property type="match status" value="1"/>
</dbReference>
<dbReference type="RefSeq" id="XP_021874166.1">
    <property type="nucleotide sequence ID" value="XM_022013093.1"/>
</dbReference>
<feature type="domain" description="Trehalose synthase N-terminal" evidence="8">
    <location>
        <begin position="237"/>
        <end position="394"/>
    </location>
</feature>
<keyword evidence="4" id="KW-0328">Glycosyltransferase</keyword>
<evidence type="ECO:0000256" key="4">
    <source>
        <dbReference type="ARBA" id="ARBA00022676"/>
    </source>
</evidence>
<dbReference type="AlphaFoldDB" id="A0A1Y1US75"/>
<dbReference type="InParanoid" id="A0A1Y1US75"/>
<evidence type="ECO:0000259" key="8">
    <source>
        <dbReference type="Pfam" id="PF21269"/>
    </source>
</evidence>
<comment type="caution">
    <text evidence="9">The sequence shown here is derived from an EMBL/GenBank/DDBJ whole genome shotgun (WGS) entry which is preliminary data.</text>
</comment>
<dbReference type="EMBL" id="NBSH01000001">
    <property type="protein sequence ID" value="ORX40487.1"/>
    <property type="molecule type" value="Genomic_DNA"/>
</dbReference>
<dbReference type="STRING" id="4999.A0A1Y1US75"/>
<evidence type="ECO:0000313" key="10">
    <source>
        <dbReference type="Proteomes" id="UP000193218"/>
    </source>
</evidence>
<evidence type="ECO:0000313" key="9">
    <source>
        <dbReference type="EMBL" id="ORX40487.1"/>
    </source>
</evidence>
<dbReference type="Gene3D" id="3.40.50.2000">
    <property type="entry name" value="Glycogen Phosphorylase B"/>
    <property type="match status" value="2"/>
</dbReference>
<accession>A0A1Y1US75</accession>
<evidence type="ECO:0000259" key="7">
    <source>
        <dbReference type="Pfam" id="PF00534"/>
    </source>
</evidence>
<evidence type="ECO:0000256" key="6">
    <source>
        <dbReference type="ARBA" id="ARBA00023277"/>
    </source>
</evidence>
<name>A0A1Y1US75_9TREE</name>
<dbReference type="InterPro" id="IPR001296">
    <property type="entry name" value="Glyco_trans_1"/>
</dbReference>
<evidence type="ECO:0000256" key="2">
    <source>
        <dbReference type="ARBA" id="ARBA00011738"/>
    </source>
</evidence>
<protein>
    <submittedName>
        <fullName evidence="9">Trehalose synthase</fullName>
    </submittedName>
</protein>
<reference evidence="9 10" key="1">
    <citation type="submission" date="2017-03" db="EMBL/GenBank/DDBJ databases">
        <title>Widespread Adenine N6-methylation of Active Genes in Fungi.</title>
        <authorList>
            <consortium name="DOE Joint Genome Institute"/>
            <person name="Mondo S.J."/>
            <person name="Dannebaum R.O."/>
            <person name="Kuo R.C."/>
            <person name="Louie K.B."/>
            <person name="Bewick A.J."/>
            <person name="Labutti K."/>
            <person name="Haridas S."/>
            <person name="Kuo A."/>
            <person name="Salamov A."/>
            <person name="Ahrendt S.R."/>
            <person name="Lau R."/>
            <person name="Bowen B.P."/>
            <person name="Lipzen A."/>
            <person name="Sullivan W."/>
            <person name="Andreopoulos W.B."/>
            <person name="Clum A."/>
            <person name="Lindquist E."/>
            <person name="Daum C."/>
            <person name="Northen T.R."/>
            <person name="Ramamoorthy G."/>
            <person name="Schmitz R.J."/>
            <person name="Gryganskyi A."/>
            <person name="Culley D."/>
            <person name="Magnuson J."/>
            <person name="James T.Y."/>
            <person name="O'Malley M.A."/>
            <person name="Stajich J.E."/>
            <person name="Spatafora J.W."/>
            <person name="Visel A."/>
            <person name="Grigoriev I.V."/>
        </authorList>
    </citation>
    <scope>NUCLEOTIDE SEQUENCE [LARGE SCALE GENOMIC DNA]</scope>
    <source>
        <strain evidence="9 10">NRRL Y-17943</strain>
    </source>
</reference>
<organism evidence="9 10">
    <name type="scientific">Kockovaella imperatae</name>
    <dbReference type="NCBI Taxonomy" id="4999"/>
    <lineage>
        <taxon>Eukaryota</taxon>
        <taxon>Fungi</taxon>
        <taxon>Dikarya</taxon>
        <taxon>Basidiomycota</taxon>
        <taxon>Agaricomycotina</taxon>
        <taxon>Tremellomycetes</taxon>
        <taxon>Tremellales</taxon>
        <taxon>Cuniculitremaceae</taxon>
        <taxon>Kockovaella</taxon>
    </lineage>
</organism>
<keyword evidence="5" id="KW-0808">Transferase</keyword>
<dbReference type="Proteomes" id="UP000193218">
    <property type="component" value="Unassembled WGS sequence"/>
</dbReference>
<evidence type="ECO:0000256" key="3">
    <source>
        <dbReference type="ARBA" id="ARBA00022526"/>
    </source>
</evidence>
<evidence type="ECO:0000256" key="1">
    <source>
        <dbReference type="ARBA" id="ARBA00009481"/>
    </source>
</evidence>
<sequence length="732" mass="80929">MAPQRQLSTGSCRKPSRQQDVFLGIALQIGEQPKTAASESGDKSRRDLEYTIVLHDGTGVIGSETFHYVWHTHGLDDEARKDQAKSFAGEVLATMREIQTTRSMKICLIAVAQPVPEEIKSSGRGTHFLPTVWLHVDAIPFTILPSTAIFTKLPSPSTQAGATAAVSAAVKYLHAATHTATTATLDNNDHHVQVDCDGQVTLCDLIHYEESTSPQLWSRFMALAKLIRGTNTSIHFFSATPQGGGVALMRHALVRLWKLVGVQVKWFVPEGHPTVFDITKRKMHNVLQGVAPQGTEMTDEDKQCFELWTEQNYESFWSRGAIDASVIVIDDPQLTALIPIIKKRRPDAKIIFRSHIQIQSNLTDDPSTPQYRTWNYLFNFVKQTDLFLAHPVKFFIPKNVHENLPVLYMPPSTDPLDGLNKLYGHHSVTYYREYFNHLASSQGDVAIDWARGYICQIARFDPSKGIDVLLEAYLKFRQKLEKSSFPPEDGGPQLIIMGHGSVDDPDGTMIYEMCHDILSKEEYQLVNGDVAVVRAPPSDSLLGCILQGAWVATQLSTREGFEVKVTEAINKRVPIIASDAGGIPVQVKQSLNGWVVPAGRSEPVATLLYDIYTGKAKVKRPVPKGRDTQGETDPNAVAEAYVGGYEQPVPPVRADIGSTSEDYWTVGNAAKWMLLFSKILQLQVPEGLGGTDADLLNGMRASERIGGKEVDATAVWQMVMGTDMLKGEGEIR</sequence>
<keyword evidence="3" id="KW-0313">Glucose metabolism</keyword>